<proteinExistence type="predicted"/>
<gene>
    <name evidence="2" type="ORF">GCM10023203_38430</name>
</gene>
<reference evidence="3" key="1">
    <citation type="journal article" date="2019" name="Int. J. Syst. Evol. Microbiol.">
        <title>The Global Catalogue of Microorganisms (GCM) 10K type strain sequencing project: providing services to taxonomists for standard genome sequencing and annotation.</title>
        <authorList>
            <consortium name="The Broad Institute Genomics Platform"/>
            <consortium name="The Broad Institute Genome Sequencing Center for Infectious Disease"/>
            <person name="Wu L."/>
            <person name="Ma J."/>
        </authorList>
    </citation>
    <scope>NUCLEOTIDE SEQUENCE [LARGE SCALE GENOMIC DNA]</scope>
    <source>
        <strain evidence="3">JCM 17983</strain>
    </source>
</reference>
<keyword evidence="3" id="KW-1185">Reference proteome</keyword>
<dbReference type="RefSeq" id="WP_274232010.1">
    <property type="nucleotide sequence ID" value="NZ_BAABHQ010000011.1"/>
</dbReference>
<protein>
    <submittedName>
        <fullName evidence="2">TIGR03943 family protein</fullName>
    </submittedName>
</protein>
<evidence type="ECO:0000313" key="2">
    <source>
        <dbReference type="EMBL" id="GAA4883001.1"/>
    </source>
</evidence>
<dbReference type="InterPro" id="IPR015402">
    <property type="entry name" value="DUF1980"/>
</dbReference>
<dbReference type="EMBL" id="BAABHQ010000011">
    <property type="protein sequence ID" value="GAA4883001.1"/>
    <property type="molecule type" value="Genomic_DNA"/>
</dbReference>
<dbReference type="Proteomes" id="UP001500457">
    <property type="component" value="Unassembled WGS sequence"/>
</dbReference>
<comment type="caution">
    <text evidence="2">The sequence shown here is derived from an EMBL/GenBank/DDBJ whole genome shotgun (WGS) entry which is preliminary data.</text>
</comment>
<evidence type="ECO:0000313" key="3">
    <source>
        <dbReference type="Proteomes" id="UP001500457"/>
    </source>
</evidence>
<name>A0ABP9EQ82_9PSEU</name>
<keyword evidence="1" id="KW-0812">Transmembrane</keyword>
<feature type="transmembrane region" description="Helical" evidence="1">
    <location>
        <begin position="34"/>
        <end position="54"/>
    </location>
</feature>
<sequence length="259" mass="25995">MSRDTQHVLLVLVGGVLVKIVLDGSYLRYVRPWSATPVLLAGVVLVVVAVVGLVRDLRGLPVGDGEDHADHGHHHGGPAAWMLVLPVLALLLVVPPALGSAAVGGPGARAAPVAAAPDDPLPPGDAPPLGLLEVVSRTAADPYGLITTRDVTLTGFLVPARAPRPGGTAPVDLARLVITCCAADASAVRVHLADPAGLLEGIGPGAGDGGPGGDPGADRWVAVRGRVVPGTGTASDGHVPTLTVTSSSLVATPEPVYEY</sequence>
<evidence type="ECO:0000256" key="1">
    <source>
        <dbReference type="SAM" id="Phobius"/>
    </source>
</evidence>
<feature type="transmembrane region" description="Helical" evidence="1">
    <location>
        <begin position="6"/>
        <end position="22"/>
    </location>
</feature>
<keyword evidence="1" id="KW-0472">Membrane</keyword>
<feature type="transmembrane region" description="Helical" evidence="1">
    <location>
        <begin position="79"/>
        <end position="99"/>
    </location>
</feature>
<organism evidence="2 3">
    <name type="scientific">Actinomycetospora straminea</name>
    <dbReference type="NCBI Taxonomy" id="663607"/>
    <lineage>
        <taxon>Bacteria</taxon>
        <taxon>Bacillati</taxon>
        <taxon>Actinomycetota</taxon>
        <taxon>Actinomycetes</taxon>
        <taxon>Pseudonocardiales</taxon>
        <taxon>Pseudonocardiaceae</taxon>
        <taxon>Actinomycetospora</taxon>
    </lineage>
</organism>
<dbReference type="NCBIfam" id="TIGR03943">
    <property type="entry name" value="TIGR03943 family putative permease subunit"/>
    <property type="match status" value="1"/>
</dbReference>
<keyword evidence="1" id="KW-1133">Transmembrane helix</keyword>
<accession>A0ABP9EQ82</accession>